<organism evidence="10 11">
    <name type="scientific">Halopolyspora algeriensis</name>
    <dbReference type="NCBI Taxonomy" id="1500506"/>
    <lineage>
        <taxon>Bacteria</taxon>
        <taxon>Bacillati</taxon>
        <taxon>Actinomycetota</taxon>
        <taxon>Actinomycetes</taxon>
        <taxon>Actinomycetes incertae sedis</taxon>
        <taxon>Halopolyspora</taxon>
    </lineage>
</organism>
<evidence type="ECO:0000259" key="9">
    <source>
        <dbReference type="PROSITE" id="PS50850"/>
    </source>
</evidence>
<feature type="transmembrane region" description="Helical" evidence="8">
    <location>
        <begin position="314"/>
        <end position="334"/>
    </location>
</feature>
<feature type="compositionally biased region" description="Polar residues" evidence="7">
    <location>
        <begin position="449"/>
        <end position="458"/>
    </location>
</feature>
<feature type="transmembrane region" description="Helical" evidence="8">
    <location>
        <begin position="285"/>
        <end position="302"/>
    </location>
</feature>
<keyword evidence="5 8" id="KW-1133">Transmembrane helix</keyword>
<feature type="transmembrane region" description="Helical" evidence="8">
    <location>
        <begin position="143"/>
        <end position="164"/>
    </location>
</feature>
<dbReference type="Gene3D" id="1.20.1250.20">
    <property type="entry name" value="MFS general substrate transporter like domains"/>
    <property type="match status" value="1"/>
</dbReference>
<feature type="transmembrane region" description="Helical" evidence="8">
    <location>
        <begin position="210"/>
        <end position="229"/>
    </location>
</feature>
<feature type="transmembrane region" description="Helical" evidence="8">
    <location>
        <begin position="379"/>
        <end position="401"/>
    </location>
</feature>
<dbReference type="InterPro" id="IPR020846">
    <property type="entry name" value="MFS_dom"/>
</dbReference>
<keyword evidence="6 8" id="KW-0472">Membrane</keyword>
<dbReference type="InterPro" id="IPR036259">
    <property type="entry name" value="MFS_trans_sf"/>
</dbReference>
<evidence type="ECO:0000313" key="11">
    <source>
        <dbReference type="Proteomes" id="UP000253495"/>
    </source>
</evidence>
<dbReference type="InterPro" id="IPR011701">
    <property type="entry name" value="MFS"/>
</dbReference>
<comment type="caution">
    <text evidence="10">The sequence shown here is derived from an EMBL/GenBank/DDBJ whole genome shotgun (WGS) entry which is preliminary data.</text>
</comment>
<evidence type="ECO:0000256" key="4">
    <source>
        <dbReference type="ARBA" id="ARBA00022692"/>
    </source>
</evidence>
<feature type="transmembrane region" description="Helical" evidence="8">
    <location>
        <begin position="407"/>
        <end position="427"/>
    </location>
</feature>
<dbReference type="SUPFAM" id="SSF103473">
    <property type="entry name" value="MFS general substrate transporter"/>
    <property type="match status" value="1"/>
</dbReference>
<dbReference type="AlphaFoldDB" id="A0A368VW02"/>
<dbReference type="PROSITE" id="PS50850">
    <property type="entry name" value="MFS"/>
    <property type="match status" value="1"/>
</dbReference>
<dbReference type="GO" id="GO:0005886">
    <property type="term" value="C:plasma membrane"/>
    <property type="evidence" value="ECO:0007669"/>
    <property type="project" value="UniProtKB-SubCell"/>
</dbReference>
<feature type="transmembrane region" description="Helical" evidence="8">
    <location>
        <begin position="118"/>
        <end position="137"/>
    </location>
</feature>
<feature type="transmembrane region" description="Helical" evidence="8">
    <location>
        <begin position="86"/>
        <end position="106"/>
    </location>
</feature>
<evidence type="ECO:0000256" key="6">
    <source>
        <dbReference type="ARBA" id="ARBA00023136"/>
    </source>
</evidence>
<evidence type="ECO:0000256" key="1">
    <source>
        <dbReference type="ARBA" id="ARBA00004651"/>
    </source>
</evidence>
<reference evidence="10 11" key="1">
    <citation type="submission" date="2018-07" db="EMBL/GenBank/DDBJ databases">
        <title>Genomic Encyclopedia of Type Strains, Phase III (KMG-III): the genomes of soil and plant-associated and newly described type strains.</title>
        <authorList>
            <person name="Whitman W."/>
        </authorList>
    </citation>
    <scope>NUCLEOTIDE SEQUENCE [LARGE SCALE GENOMIC DNA]</scope>
    <source>
        <strain evidence="10 11">CECT 8575</strain>
    </source>
</reference>
<feature type="region of interest" description="Disordered" evidence="7">
    <location>
        <begin position="431"/>
        <end position="458"/>
    </location>
</feature>
<keyword evidence="11" id="KW-1185">Reference proteome</keyword>
<keyword evidence="3" id="KW-1003">Cell membrane</keyword>
<keyword evidence="2" id="KW-0813">Transport</keyword>
<proteinExistence type="predicted"/>
<feature type="transmembrane region" description="Helical" evidence="8">
    <location>
        <begin position="55"/>
        <end position="74"/>
    </location>
</feature>
<dbReference type="OrthoDB" id="3177957at2"/>
<accession>A0A368VW02</accession>
<comment type="subcellular location">
    <subcellularLocation>
        <location evidence="1">Cell membrane</location>
        <topology evidence="1">Multi-pass membrane protein</topology>
    </subcellularLocation>
</comment>
<evidence type="ECO:0000256" key="5">
    <source>
        <dbReference type="ARBA" id="ARBA00022989"/>
    </source>
</evidence>
<dbReference type="EMBL" id="QPJC01000002">
    <property type="protein sequence ID" value="RCW46055.1"/>
    <property type="molecule type" value="Genomic_DNA"/>
</dbReference>
<evidence type="ECO:0000256" key="3">
    <source>
        <dbReference type="ARBA" id="ARBA00022475"/>
    </source>
</evidence>
<sequence>MILHGCVYERLLLFTNCARHAGSVLLKGIFDDGCAGASHSRIVHRTRRDTREVRTAVYLLVVLTAGAYLPSPLYPSYQHAFGFSDLTMTLIYAMFALVSAPALLLFGSAADTFGCRAVLRISVVVAALASGCFALATGPSWLLAGRAAQGLALGAATGAATALITEPAPAGNRARASVLASTAFVAGTAAGPIAAGALAQYAPAPQVLPYGVHLVLLAIGWSRISTLAVPASRVRRWRPTRPHIPGGMHLLFTTAAATGFLAWTVAGLFLAVIPTILSRTAQIDNLATIGGVVGAVLASSVLSQPLVARCGASLAQLTGLSALLISLGTLSWTGGGSVPVTVLAAVAAGIGHGLAYGGASAAIDAAAPAGKRAAINSTLYLAFYLGAGGPAITIGLLTLWYPLATAVSWLSAAAAALVPFVGTAIVLTHRTPRPPLTDSGQNHHRRQHTTTPTGRTQQ</sequence>
<dbReference type="GO" id="GO:0022857">
    <property type="term" value="F:transmembrane transporter activity"/>
    <property type="evidence" value="ECO:0007669"/>
    <property type="project" value="InterPro"/>
</dbReference>
<evidence type="ECO:0000256" key="8">
    <source>
        <dbReference type="SAM" id="Phobius"/>
    </source>
</evidence>
<evidence type="ECO:0000256" key="2">
    <source>
        <dbReference type="ARBA" id="ARBA00022448"/>
    </source>
</evidence>
<feature type="transmembrane region" description="Helical" evidence="8">
    <location>
        <begin position="250"/>
        <end position="273"/>
    </location>
</feature>
<feature type="transmembrane region" description="Helical" evidence="8">
    <location>
        <begin position="340"/>
        <end position="367"/>
    </location>
</feature>
<dbReference type="Pfam" id="PF07690">
    <property type="entry name" value="MFS_1"/>
    <property type="match status" value="1"/>
</dbReference>
<feature type="transmembrane region" description="Helical" evidence="8">
    <location>
        <begin position="176"/>
        <end position="198"/>
    </location>
</feature>
<gene>
    <name evidence="10" type="ORF">DFQ14_102357</name>
</gene>
<keyword evidence="4 8" id="KW-0812">Transmembrane</keyword>
<dbReference type="PANTHER" id="PTHR23517">
    <property type="entry name" value="RESISTANCE PROTEIN MDTM, PUTATIVE-RELATED-RELATED"/>
    <property type="match status" value="1"/>
</dbReference>
<dbReference type="InterPro" id="IPR050171">
    <property type="entry name" value="MFS_Transporters"/>
</dbReference>
<feature type="domain" description="Major facilitator superfamily (MFS) profile" evidence="9">
    <location>
        <begin position="50"/>
        <end position="431"/>
    </location>
</feature>
<protein>
    <submittedName>
        <fullName evidence="10">Putative MFS family arabinose efflux permease</fullName>
    </submittedName>
</protein>
<evidence type="ECO:0000256" key="7">
    <source>
        <dbReference type="SAM" id="MobiDB-lite"/>
    </source>
</evidence>
<dbReference type="Proteomes" id="UP000253495">
    <property type="component" value="Unassembled WGS sequence"/>
</dbReference>
<dbReference type="PANTHER" id="PTHR23517:SF13">
    <property type="entry name" value="MAJOR FACILITATOR SUPERFAMILY MFS_1"/>
    <property type="match status" value="1"/>
</dbReference>
<name>A0A368VW02_9ACTN</name>
<evidence type="ECO:0000313" key="10">
    <source>
        <dbReference type="EMBL" id="RCW46055.1"/>
    </source>
</evidence>